<gene>
    <name evidence="16" type="ORF">HJC23_014059</name>
</gene>
<evidence type="ECO:0000256" key="12">
    <source>
        <dbReference type="ARBA" id="ARBA00047899"/>
    </source>
</evidence>
<evidence type="ECO:0000256" key="10">
    <source>
        <dbReference type="ARBA" id="ARBA00022840"/>
    </source>
</evidence>
<reference evidence="16 17" key="1">
    <citation type="journal article" date="2020" name="G3 (Bethesda)">
        <title>Improved Reference Genome for Cyclotella cryptica CCMP332, a Model for Cell Wall Morphogenesis, Salinity Adaptation, and Lipid Production in Diatoms (Bacillariophyta).</title>
        <authorList>
            <person name="Roberts W.R."/>
            <person name="Downey K.M."/>
            <person name="Ruck E.C."/>
            <person name="Traller J.C."/>
            <person name="Alverson A.J."/>
        </authorList>
    </citation>
    <scope>NUCLEOTIDE SEQUENCE [LARGE SCALE GENOMIC DNA]</scope>
    <source>
        <strain evidence="16 17">CCMP332</strain>
    </source>
</reference>
<sequence>MKAPSGFITIDQDRSGSIATKTMPMPEIPRLVALSLQLLPEEKSLGLQIRQGPDEASEVIRISPGGPASRVPLKVGFQILSVNGRRVKNAEKCAELLKYYTAKNSTVEILASSGPLPPGALYVLVKAGPARPLRSTLDDGSIQGLFLEEKGDKVRVRKVGHSGIFVNSRINKGDVILTIDGRCVSTISDCQRALKKVARDLVPVLTYNVFRKARGTFMISSSGTEVDDGETERKHDRLSTGRDLRDLYEFGEVLGTGSFSTVRTCRSKHTGEIHAVKMVNRDSLTKSLELALKEEIAILNELDHPHVLKLVATFSTIKTHYLVLELLEGGELFDRIVEKSSYTENEARDLSKILFGAIEYCHDRNICHRDLKPENLLLKSKYSDTEIKIADFGMSRKAPAADSLETLCGSPAYVSPEILNRNRYGTQTDMWSLGVILFILIGGYPPFADENRLVQEENIKNCNYRFVDYYWGSVTDQAKALIKSLLVIDPRKRLCARDALNQPWMEADRELLIQCSLHESQASMKIHLNNKFTSAVRKVSHSHLTSLILLSVECVCGFSARAS</sequence>
<keyword evidence="5" id="KW-0479">Metal-binding</keyword>
<evidence type="ECO:0000256" key="3">
    <source>
        <dbReference type="ARBA" id="ARBA00022527"/>
    </source>
</evidence>
<keyword evidence="7" id="KW-0547">Nucleotide-binding</keyword>
<dbReference type="SUPFAM" id="SSF56112">
    <property type="entry name" value="Protein kinase-like (PK-like)"/>
    <property type="match status" value="1"/>
</dbReference>
<dbReference type="SMART" id="SM00228">
    <property type="entry name" value="PDZ"/>
    <property type="match status" value="2"/>
</dbReference>
<feature type="domain" description="Protein kinase" evidence="14">
    <location>
        <begin position="248"/>
        <end position="505"/>
    </location>
</feature>
<dbReference type="PROSITE" id="PS00108">
    <property type="entry name" value="PROTEIN_KINASE_ST"/>
    <property type="match status" value="1"/>
</dbReference>
<keyword evidence="8" id="KW-0418">Kinase</keyword>
<accession>A0ABD3QV67</accession>
<dbReference type="EC" id="2.7.11.1" evidence="2"/>
<dbReference type="Gene3D" id="2.30.42.10">
    <property type="match status" value="1"/>
</dbReference>
<organism evidence="16 17">
    <name type="scientific">Cyclotella cryptica</name>
    <dbReference type="NCBI Taxonomy" id="29204"/>
    <lineage>
        <taxon>Eukaryota</taxon>
        <taxon>Sar</taxon>
        <taxon>Stramenopiles</taxon>
        <taxon>Ochrophyta</taxon>
        <taxon>Bacillariophyta</taxon>
        <taxon>Coscinodiscophyceae</taxon>
        <taxon>Thalassiosirophycidae</taxon>
        <taxon>Stephanodiscales</taxon>
        <taxon>Stephanodiscaceae</taxon>
        <taxon>Cyclotella</taxon>
    </lineage>
</organism>
<evidence type="ECO:0000256" key="6">
    <source>
        <dbReference type="ARBA" id="ARBA00022737"/>
    </source>
</evidence>
<dbReference type="InterPro" id="IPR000719">
    <property type="entry name" value="Prot_kinase_dom"/>
</dbReference>
<comment type="similarity">
    <text evidence="11">Belongs to the protein kinase superfamily. Ser/Thr protein kinase family. CDPK subfamily.</text>
</comment>
<evidence type="ECO:0000259" key="15">
    <source>
        <dbReference type="PROSITE" id="PS50106"/>
    </source>
</evidence>
<evidence type="ECO:0000256" key="2">
    <source>
        <dbReference type="ARBA" id="ARBA00012513"/>
    </source>
</evidence>
<dbReference type="PANTHER" id="PTHR24347">
    <property type="entry name" value="SERINE/THREONINE-PROTEIN KINASE"/>
    <property type="match status" value="1"/>
</dbReference>
<protein>
    <recommendedName>
        <fullName evidence="2">non-specific serine/threonine protein kinase</fullName>
        <ecNumber evidence="2">2.7.11.1</ecNumber>
    </recommendedName>
</protein>
<evidence type="ECO:0000256" key="5">
    <source>
        <dbReference type="ARBA" id="ARBA00022723"/>
    </source>
</evidence>
<feature type="domain" description="PDZ" evidence="15">
    <location>
        <begin position="33"/>
        <end position="89"/>
    </location>
</feature>
<comment type="catalytic activity">
    <reaction evidence="12">
        <text>L-threonyl-[protein] + ATP = O-phospho-L-threonyl-[protein] + ADP + H(+)</text>
        <dbReference type="Rhea" id="RHEA:46608"/>
        <dbReference type="Rhea" id="RHEA-COMP:11060"/>
        <dbReference type="Rhea" id="RHEA-COMP:11605"/>
        <dbReference type="ChEBI" id="CHEBI:15378"/>
        <dbReference type="ChEBI" id="CHEBI:30013"/>
        <dbReference type="ChEBI" id="CHEBI:30616"/>
        <dbReference type="ChEBI" id="CHEBI:61977"/>
        <dbReference type="ChEBI" id="CHEBI:456216"/>
        <dbReference type="EC" id="2.7.11.1"/>
    </reaction>
</comment>
<evidence type="ECO:0000256" key="7">
    <source>
        <dbReference type="ARBA" id="ARBA00022741"/>
    </source>
</evidence>
<keyword evidence="9" id="KW-0106">Calcium</keyword>
<evidence type="ECO:0000259" key="14">
    <source>
        <dbReference type="PROSITE" id="PS50011"/>
    </source>
</evidence>
<dbReference type="Pfam" id="PF00069">
    <property type="entry name" value="Pkinase"/>
    <property type="match status" value="1"/>
</dbReference>
<dbReference type="FunFam" id="3.30.200.20:FF:000315">
    <property type="entry name" value="Calcium-dependent protein kinase 3"/>
    <property type="match status" value="1"/>
</dbReference>
<keyword evidence="17" id="KW-1185">Reference proteome</keyword>
<evidence type="ECO:0000256" key="8">
    <source>
        <dbReference type="ARBA" id="ARBA00022777"/>
    </source>
</evidence>
<evidence type="ECO:0000256" key="9">
    <source>
        <dbReference type="ARBA" id="ARBA00022837"/>
    </source>
</evidence>
<proteinExistence type="inferred from homology"/>
<comment type="cofactor">
    <cofactor evidence="1">
        <name>Mg(2+)</name>
        <dbReference type="ChEBI" id="CHEBI:18420"/>
    </cofactor>
</comment>
<dbReference type="CDD" id="cd00136">
    <property type="entry name" value="PDZ_canonical"/>
    <property type="match status" value="1"/>
</dbReference>
<evidence type="ECO:0000256" key="13">
    <source>
        <dbReference type="ARBA" id="ARBA00048679"/>
    </source>
</evidence>
<dbReference type="AlphaFoldDB" id="A0ABD3QV67"/>
<dbReference type="InterPro" id="IPR008271">
    <property type="entry name" value="Ser/Thr_kinase_AS"/>
</dbReference>
<dbReference type="InterPro" id="IPR011009">
    <property type="entry name" value="Kinase-like_dom_sf"/>
</dbReference>
<dbReference type="GO" id="GO:0046872">
    <property type="term" value="F:metal ion binding"/>
    <property type="evidence" value="ECO:0007669"/>
    <property type="project" value="UniProtKB-KW"/>
</dbReference>
<comment type="catalytic activity">
    <reaction evidence="13">
        <text>L-seryl-[protein] + ATP = O-phospho-L-seryl-[protein] + ADP + H(+)</text>
        <dbReference type="Rhea" id="RHEA:17989"/>
        <dbReference type="Rhea" id="RHEA-COMP:9863"/>
        <dbReference type="Rhea" id="RHEA-COMP:11604"/>
        <dbReference type="ChEBI" id="CHEBI:15378"/>
        <dbReference type="ChEBI" id="CHEBI:29999"/>
        <dbReference type="ChEBI" id="CHEBI:30616"/>
        <dbReference type="ChEBI" id="CHEBI:83421"/>
        <dbReference type="ChEBI" id="CHEBI:456216"/>
        <dbReference type="EC" id="2.7.11.1"/>
    </reaction>
</comment>
<evidence type="ECO:0000256" key="11">
    <source>
        <dbReference type="ARBA" id="ARBA00024334"/>
    </source>
</evidence>
<dbReference type="GO" id="GO:0005524">
    <property type="term" value="F:ATP binding"/>
    <property type="evidence" value="ECO:0007669"/>
    <property type="project" value="UniProtKB-KW"/>
</dbReference>
<dbReference type="Pfam" id="PF00595">
    <property type="entry name" value="PDZ"/>
    <property type="match status" value="1"/>
</dbReference>
<dbReference type="SUPFAM" id="SSF50156">
    <property type="entry name" value="PDZ domain-like"/>
    <property type="match status" value="1"/>
</dbReference>
<evidence type="ECO:0000256" key="1">
    <source>
        <dbReference type="ARBA" id="ARBA00001946"/>
    </source>
</evidence>
<keyword evidence="6" id="KW-0677">Repeat</keyword>
<dbReference type="InterPro" id="IPR001478">
    <property type="entry name" value="PDZ"/>
</dbReference>
<evidence type="ECO:0000256" key="4">
    <source>
        <dbReference type="ARBA" id="ARBA00022679"/>
    </source>
</evidence>
<comment type="caution">
    <text evidence="16">The sequence shown here is derived from an EMBL/GenBank/DDBJ whole genome shotgun (WGS) entry which is preliminary data.</text>
</comment>
<keyword evidence="3" id="KW-0723">Serine/threonine-protein kinase</keyword>
<dbReference type="Gene3D" id="1.10.510.10">
    <property type="entry name" value="Transferase(Phosphotransferase) domain 1"/>
    <property type="match status" value="1"/>
</dbReference>
<dbReference type="FunFam" id="1.10.510.10:FF:000571">
    <property type="entry name" value="Maternal embryonic leucine zipper kinase"/>
    <property type="match status" value="1"/>
</dbReference>
<dbReference type="PROSITE" id="PS50011">
    <property type="entry name" value="PROTEIN_KINASE_DOM"/>
    <property type="match status" value="1"/>
</dbReference>
<dbReference type="SMART" id="SM00220">
    <property type="entry name" value="S_TKc"/>
    <property type="match status" value="1"/>
</dbReference>
<dbReference type="Proteomes" id="UP001516023">
    <property type="component" value="Unassembled WGS sequence"/>
</dbReference>
<dbReference type="InterPro" id="IPR036034">
    <property type="entry name" value="PDZ_sf"/>
</dbReference>
<name>A0ABD3QV67_9STRA</name>
<keyword evidence="10" id="KW-0067">ATP-binding</keyword>
<keyword evidence="4" id="KW-0808">Transferase</keyword>
<evidence type="ECO:0000313" key="17">
    <source>
        <dbReference type="Proteomes" id="UP001516023"/>
    </source>
</evidence>
<dbReference type="CDD" id="cd05117">
    <property type="entry name" value="STKc_CAMK"/>
    <property type="match status" value="1"/>
</dbReference>
<evidence type="ECO:0000313" key="16">
    <source>
        <dbReference type="EMBL" id="KAL3803511.1"/>
    </source>
</evidence>
<dbReference type="GO" id="GO:0004674">
    <property type="term" value="F:protein serine/threonine kinase activity"/>
    <property type="evidence" value="ECO:0007669"/>
    <property type="project" value="UniProtKB-KW"/>
</dbReference>
<dbReference type="EMBL" id="JABMIG020000013">
    <property type="protein sequence ID" value="KAL3803511.1"/>
    <property type="molecule type" value="Genomic_DNA"/>
</dbReference>
<dbReference type="PROSITE" id="PS50106">
    <property type="entry name" value="PDZ"/>
    <property type="match status" value="1"/>
</dbReference>